<protein>
    <submittedName>
        <fullName evidence="4">Uncharacterized protein</fullName>
    </submittedName>
</protein>
<evidence type="ECO:0000256" key="3">
    <source>
        <dbReference type="SAM" id="Phobius"/>
    </source>
</evidence>
<feature type="non-terminal residue" evidence="4">
    <location>
        <position position="1"/>
    </location>
</feature>
<feature type="transmembrane region" description="Helical" evidence="3">
    <location>
        <begin position="59"/>
        <end position="80"/>
    </location>
</feature>
<organism evidence="4 5">
    <name type="scientific">Rotaria magnacalcarata</name>
    <dbReference type="NCBI Taxonomy" id="392030"/>
    <lineage>
        <taxon>Eukaryota</taxon>
        <taxon>Metazoa</taxon>
        <taxon>Spiralia</taxon>
        <taxon>Gnathifera</taxon>
        <taxon>Rotifera</taxon>
        <taxon>Eurotatoria</taxon>
        <taxon>Bdelloidea</taxon>
        <taxon>Philodinida</taxon>
        <taxon>Philodinidae</taxon>
        <taxon>Rotaria</taxon>
    </lineage>
</organism>
<dbReference type="Proteomes" id="UP000676336">
    <property type="component" value="Unassembled WGS sequence"/>
</dbReference>
<dbReference type="GO" id="GO:0140326">
    <property type="term" value="F:ATPase-coupled intramembrane lipid transporter activity"/>
    <property type="evidence" value="ECO:0007669"/>
    <property type="project" value="TreeGrafter"/>
</dbReference>
<evidence type="ECO:0000313" key="5">
    <source>
        <dbReference type="Proteomes" id="UP000676336"/>
    </source>
</evidence>
<keyword evidence="3" id="KW-0472">Membrane</keyword>
<keyword evidence="2" id="KW-0813">Transport</keyword>
<evidence type="ECO:0000313" key="4">
    <source>
        <dbReference type="EMBL" id="CAF4254805.1"/>
    </source>
</evidence>
<dbReference type="GO" id="GO:0045332">
    <property type="term" value="P:phospholipid translocation"/>
    <property type="evidence" value="ECO:0007669"/>
    <property type="project" value="TreeGrafter"/>
</dbReference>
<name>A0A8S2SW90_9BILA</name>
<comment type="subcellular location">
    <subcellularLocation>
        <location evidence="1">Endomembrane system</location>
    </subcellularLocation>
</comment>
<accession>A0A8S2SW90</accession>
<comment type="caution">
    <text evidence="4">The sequence shown here is derived from an EMBL/GenBank/DDBJ whole genome shotgun (WGS) entry which is preliminary data.</text>
</comment>
<proteinExistence type="predicted"/>
<dbReference type="EMBL" id="CAJOBI010027703">
    <property type="protein sequence ID" value="CAF4254805.1"/>
    <property type="molecule type" value="Genomic_DNA"/>
</dbReference>
<sequence length="84" mass="9516">SHVYPCDNNNILLRGCVLRITDYVDGLIVYAGNETKIIKSSRHTISKHALIERSINRDVLFSSLILTTLCLFGAGLSIYWERSF</sequence>
<evidence type="ECO:0000256" key="1">
    <source>
        <dbReference type="ARBA" id="ARBA00004308"/>
    </source>
</evidence>
<dbReference type="PANTHER" id="PTHR24092:SF180">
    <property type="entry name" value="PHOSPHOLIPID-TRANSPORTING ATPASE DNF1-RELATED"/>
    <property type="match status" value="1"/>
</dbReference>
<dbReference type="AlphaFoldDB" id="A0A8S2SW90"/>
<evidence type="ECO:0000256" key="2">
    <source>
        <dbReference type="ARBA" id="ARBA00022448"/>
    </source>
</evidence>
<dbReference type="GO" id="GO:0005886">
    <property type="term" value="C:plasma membrane"/>
    <property type="evidence" value="ECO:0007669"/>
    <property type="project" value="TreeGrafter"/>
</dbReference>
<feature type="non-terminal residue" evidence="4">
    <location>
        <position position="84"/>
    </location>
</feature>
<dbReference type="PANTHER" id="PTHR24092">
    <property type="entry name" value="PROBABLE PHOSPHOLIPID-TRANSPORTING ATPASE"/>
    <property type="match status" value="1"/>
</dbReference>
<keyword evidence="3" id="KW-1133">Transmembrane helix</keyword>
<gene>
    <name evidence="4" type="ORF">SMN809_LOCUS24163</name>
</gene>
<keyword evidence="3" id="KW-0812">Transmembrane</keyword>
<reference evidence="4" key="1">
    <citation type="submission" date="2021-02" db="EMBL/GenBank/DDBJ databases">
        <authorList>
            <person name="Nowell W R."/>
        </authorList>
    </citation>
    <scope>NUCLEOTIDE SEQUENCE</scope>
</reference>